<evidence type="ECO:0000256" key="1">
    <source>
        <dbReference type="ARBA" id="ARBA00001946"/>
    </source>
</evidence>
<accession>A0A815BEE2</accession>
<organism evidence="8 9">
    <name type="scientific">Rotaria sordida</name>
    <dbReference type="NCBI Taxonomy" id="392033"/>
    <lineage>
        <taxon>Eukaryota</taxon>
        <taxon>Metazoa</taxon>
        <taxon>Spiralia</taxon>
        <taxon>Gnathifera</taxon>
        <taxon>Rotifera</taxon>
        <taxon>Eurotatoria</taxon>
        <taxon>Bdelloidea</taxon>
        <taxon>Philodinida</taxon>
        <taxon>Philodinidae</taxon>
        <taxon>Rotaria</taxon>
    </lineage>
</organism>
<comment type="similarity">
    <text evidence="2 7">Belongs to the FPP/GGPP synthase family.</text>
</comment>
<dbReference type="PROSITE" id="PS00444">
    <property type="entry name" value="POLYPRENYL_SYNTHASE_2"/>
    <property type="match status" value="1"/>
</dbReference>
<protein>
    <submittedName>
        <fullName evidence="8">Uncharacterized protein</fullName>
    </submittedName>
</protein>
<sequence>MFTIRHYSKRFLTRSIIFRPLSVGITNRQKTNEEFQPTINLIKEDLHLINRDILQHLGCYEEELNELAKYHFDTKGKLIRPMIICTMARSFNQQEDNFLHENQRSIATLGEMIHTASLIHDDVVDSSDRRRGKPAAANRWGPRKAVLAGDYILGIASIMLARIGNSDVISLLSRVIQDLVRGEFMQLSTKESDAEQFQDYLNKTFCKTASLFANTCKAVVLLGNLSNININQLADYAYEFGKNFGMAFQLIDDLLDVTATDDDLGKPATADLKLGLSTAPVLFASQQFPELQTLILRRFSESGDIERALELIDQSDGKARTYHLAEQYANEACRILNNFPQSLNESNRFLKFLIYLTQSTLKRRH</sequence>
<evidence type="ECO:0000313" key="9">
    <source>
        <dbReference type="Proteomes" id="UP000663889"/>
    </source>
</evidence>
<dbReference type="InterPro" id="IPR008949">
    <property type="entry name" value="Isoprenoid_synthase_dom_sf"/>
</dbReference>
<dbReference type="GO" id="GO:0006744">
    <property type="term" value="P:ubiquinone biosynthetic process"/>
    <property type="evidence" value="ECO:0007669"/>
    <property type="project" value="TreeGrafter"/>
</dbReference>
<dbReference type="PROSITE" id="PS00723">
    <property type="entry name" value="POLYPRENYL_SYNTHASE_1"/>
    <property type="match status" value="1"/>
</dbReference>
<keyword evidence="3 7" id="KW-0808">Transferase</keyword>
<comment type="cofactor">
    <cofactor evidence="1">
        <name>Mg(2+)</name>
        <dbReference type="ChEBI" id="CHEBI:18420"/>
    </cofactor>
</comment>
<dbReference type="GO" id="GO:0008299">
    <property type="term" value="P:isoprenoid biosynthetic process"/>
    <property type="evidence" value="ECO:0007669"/>
    <property type="project" value="UniProtKB-KW"/>
</dbReference>
<dbReference type="InterPro" id="IPR000092">
    <property type="entry name" value="Polyprenyl_synt"/>
</dbReference>
<dbReference type="GO" id="GO:1990234">
    <property type="term" value="C:transferase complex"/>
    <property type="evidence" value="ECO:0007669"/>
    <property type="project" value="TreeGrafter"/>
</dbReference>
<keyword evidence="6" id="KW-0414">Isoprene biosynthesis</keyword>
<evidence type="ECO:0000256" key="2">
    <source>
        <dbReference type="ARBA" id="ARBA00006706"/>
    </source>
</evidence>
<dbReference type="GO" id="GO:0005739">
    <property type="term" value="C:mitochondrion"/>
    <property type="evidence" value="ECO:0007669"/>
    <property type="project" value="TreeGrafter"/>
</dbReference>
<dbReference type="SFLD" id="SFLDS00005">
    <property type="entry name" value="Isoprenoid_Synthase_Type_I"/>
    <property type="match status" value="1"/>
</dbReference>
<gene>
    <name evidence="8" type="ORF">SEV965_LOCUS24770</name>
</gene>
<dbReference type="CDD" id="cd00685">
    <property type="entry name" value="Trans_IPPS_HT"/>
    <property type="match status" value="1"/>
</dbReference>
<dbReference type="GO" id="GO:0004659">
    <property type="term" value="F:prenyltransferase activity"/>
    <property type="evidence" value="ECO:0007669"/>
    <property type="project" value="InterPro"/>
</dbReference>
<evidence type="ECO:0000256" key="4">
    <source>
        <dbReference type="ARBA" id="ARBA00022723"/>
    </source>
</evidence>
<dbReference type="SUPFAM" id="SSF48576">
    <property type="entry name" value="Terpenoid synthases"/>
    <property type="match status" value="1"/>
</dbReference>
<evidence type="ECO:0000256" key="5">
    <source>
        <dbReference type="ARBA" id="ARBA00022842"/>
    </source>
</evidence>
<dbReference type="Pfam" id="PF00348">
    <property type="entry name" value="polyprenyl_synt"/>
    <property type="match status" value="1"/>
</dbReference>
<dbReference type="GO" id="GO:0046872">
    <property type="term" value="F:metal ion binding"/>
    <property type="evidence" value="ECO:0007669"/>
    <property type="project" value="UniProtKB-KW"/>
</dbReference>
<evidence type="ECO:0000256" key="7">
    <source>
        <dbReference type="RuleBase" id="RU004466"/>
    </source>
</evidence>
<reference evidence="8" key="1">
    <citation type="submission" date="2021-02" db="EMBL/GenBank/DDBJ databases">
        <authorList>
            <person name="Nowell W R."/>
        </authorList>
    </citation>
    <scope>NUCLEOTIDE SEQUENCE</scope>
</reference>
<dbReference type="Gene3D" id="1.10.600.10">
    <property type="entry name" value="Farnesyl Diphosphate Synthase"/>
    <property type="match status" value="1"/>
</dbReference>
<evidence type="ECO:0000256" key="6">
    <source>
        <dbReference type="ARBA" id="ARBA00023229"/>
    </source>
</evidence>
<evidence type="ECO:0000313" key="8">
    <source>
        <dbReference type="EMBL" id="CAF1271394.1"/>
    </source>
</evidence>
<dbReference type="PANTHER" id="PTHR12001:SF69">
    <property type="entry name" value="ALL TRANS-POLYPRENYL-DIPHOSPHATE SYNTHASE PDSS1"/>
    <property type="match status" value="1"/>
</dbReference>
<proteinExistence type="inferred from homology"/>
<dbReference type="AlphaFoldDB" id="A0A815BEE2"/>
<keyword evidence="5" id="KW-0460">Magnesium</keyword>
<dbReference type="EMBL" id="CAJNOU010001935">
    <property type="protein sequence ID" value="CAF1271394.1"/>
    <property type="molecule type" value="Genomic_DNA"/>
</dbReference>
<dbReference type="InterPro" id="IPR033749">
    <property type="entry name" value="Polyprenyl_synt_CS"/>
</dbReference>
<dbReference type="Proteomes" id="UP000663889">
    <property type="component" value="Unassembled WGS sequence"/>
</dbReference>
<evidence type="ECO:0000256" key="3">
    <source>
        <dbReference type="ARBA" id="ARBA00022679"/>
    </source>
</evidence>
<comment type="caution">
    <text evidence="8">The sequence shown here is derived from an EMBL/GenBank/DDBJ whole genome shotgun (WGS) entry which is preliminary data.</text>
</comment>
<keyword evidence="4" id="KW-0479">Metal-binding</keyword>
<name>A0A815BEE2_9BILA</name>
<dbReference type="PANTHER" id="PTHR12001">
    <property type="entry name" value="GERANYLGERANYL PYROPHOSPHATE SYNTHASE"/>
    <property type="match status" value="1"/>
</dbReference>